<accession>A0A0B6Y932</accession>
<reference evidence="2" key="1">
    <citation type="submission" date="2014-12" db="EMBL/GenBank/DDBJ databases">
        <title>Insight into the proteome of Arion vulgaris.</title>
        <authorList>
            <person name="Aradska J."/>
            <person name="Bulat T."/>
            <person name="Smidak R."/>
            <person name="Sarate P."/>
            <person name="Gangsoo J."/>
            <person name="Sialana F."/>
            <person name="Bilban M."/>
            <person name="Lubec G."/>
        </authorList>
    </citation>
    <scope>NUCLEOTIDE SEQUENCE</scope>
    <source>
        <tissue evidence="2">Skin</tissue>
    </source>
</reference>
<proteinExistence type="predicted"/>
<organism evidence="2">
    <name type="scientific">Arion vulgaris</name>
    <dbReference type="NCBI Taxonomy" id="1028688"/>
    <lineage>
        <taxon>Eukaryota</taxon>
        <taxon>Metazoa</taxon>
        <taxon>Spiralia</taxon>
        <taxon>Lophotrochozoa</taxon>
        <taxon>Mollusca</taxon>
        <taxon>Gastropoda</taxon>
        <taxon>Heterobranchia</taxon>
        <taxon>Euthyneura</taxon>
        <taxon>Panpulmonata</taxon>
        <taxon>Eupulmonata</taxon>
        <taxon>Stylommatophora</taxon>
        <taxon>Helicina</taxon>
        <taxon>Arionoidea</taxon>
        <taxon>Arionidae</taxon>
        <taxon>Arion</taxon>
    </lineage>
</organism>
<dbReference type="AlphaFoldDB" id="A0A0B6Y932"/>
<sequence>MQVLILVVQMICVSTAVRSSVVMSKGDHVVIAPNSTLDYLERTLHGLDRAFAFFHRMYRDVNLDAIIGTRIVEASFNVLLKKL</sequence>
<protein>
    <submittedName>
        <fullName evidence="2">Uncharacterized protein</fullName>
    </submittedName>
</protein>
<evidence type="ECO:0000313" key="2">
    <source>
        <dbReference type="EMBL" id="CEK52689.1"/>
    </source>
</evidence>
<feature type="signal peptide" evidence="1">
    <location>
        <begin position="1"/>
        <end position="19"/>
    </location>
</feature>
<keyword evidence="1" id="KW-0732">Signal</keyword>
<name>A0A0B6Y932_9EUPU</name>
<feature type="non-terminal residue" evidence="2">
    <location>
        <position position="83"/>
    </location>
</feature>
<gene>
    <name evidence="2" type="primary">ORF17698</name>
</gene>
<feature type="chain" id="PRO_5002123496" evidence="1">
    <location>
        <begin position="20"/>
        <end position="83"/>
    </location>
</feature>
<evidence type="ECO:0000256" key="1">
    <source>
        <dbReference type="SAM" id="SignalP"/>
    </source>
</evidence>
<dbReference type="EMBL" id="HACG01005824">
    <property type="protein sequence ID" value="CEK52689.1"/>
    <property type="molecule type" value="Transcribed_RNA"/>
</dbReference>